<accession>A0A0U4YGS1</accession>
<sequence length="91" mass="10298">MPGHRDGRAIGADGVDRLSPCVGALRDSQATTSAWLPSARQCDVPRSTVIRIQEWPAWADNERDRLRVDHVACRVRWSSCHSHHSEDWRLA</sequence>
<protein>
    <submittedName>
        <fullName evidence="1">Uncharacterized protein</fullName>
    </submittedName>
</protein>
<organism evidence="1 2">
    <name type="scientific">Xanthomonas citri pv. citri</name>
    <dbReference type="NCBI Taxonomy" id="611301"/>
    <lineage>
        <taxon>Bacteria</taxon>
        <taxon>Pseudomonadati</taxon>
        <taxon>Pseudomonadota</taxon>
        <taxon>Gammaproteobacteria</taxon>
        <taxon>Lysobacterales</taxon>
        <taxon>Lysobacteraceae</taxon>
        <taxon>Xanthomonas</taxon>
    </lineage>
</organism>
<keyword evidence="2" id="KW-1185">Reference proteome</keyword>
<name>A0A0U4YGS1_XANCI</name>
<evidence type="ECO:0000313" key="1">
    <source>
        <dbReference type="EMBL" id="CEG14332.1"/>
    </source>
</evidence>
<dbReference type="PATRIC" id="fig|434928.28.peg.674"/>
<proteinExistence type="predicted"/>
<comment type="caution">
    <text evidence="1">The sequence shown here is derived from an EMBL/GenBank/DDBJ whole genome shotgun (WGS) entry which is preliminary data.</text>
</comment>
<evidence type="ECO:0000313" key="2">
    <source>
        <dbReference type="Proteomes" id="UP000052230"/>
    </source>
</evidence>
<dbReference type="AlphaFoldDB" id="A0A0U4YGS1"/>
<dbReference type="EMBL" id="CCXZ01000013">
    <property type="protein sequence ID" value="CEG14332.1"/>
    <property type="molecule type" value="Genomic_DNA"/>
</dbReference>
<gene>
    <name evidence="1" type="ORF">XAC3562_110017</name>
</gene>
<dbReference type="Proteomes" id="UP000052230">
    <property type="component" value="Unassembled WGS sequence"/>
</dbReference>
<reference evidence="1 2" key="1">
    <citation type="submission" date="2014-09" db="EMBL/GenBank/DDBJ databases">
        <authorList>
            <person name="Regsiter A."/>
        </authorList>
    </citation>
    <scope>NUCLEOTIDE SEQUENCE [LARGE SCALE GENOMIC DNA]</scope>
</reference>